<proteinExistence type="predicted"/>
<name>A0A6L6WP02_9ACTN</name>
<evidence type="ECO:0000313" key="2">
    <source>
        <dbReference type="EMBL" id="MVO83429.1"/>
    </source>
</evidence>
<evidence type="ECO:0000256" key="1">
    <source>
        <dbReference type="SAM" id="MobiDB-lite"/>
    </source>
</evidence>
<feature type="compositionally biased region" description="Polar residues" evidence="1">
    <location>
        <begin position="1"/>
        <end position="13"/>
    </location>
</feature>
<accession>A0A6L6WP02</accession>
<reference evidence="2 3" key="1">
    <citation type="submission" date="2019-11" db="EMBL/GenBank/DDBJ databases">
        <title>Streptomyces typhae sp. nov., a novel endophytic actinomycete isolated from the root of cattail pollen (Typha angustifolia L.).</title>
        <authorList>
            <person name="Peng C."/>
        </authorList>
    </citation>
    <scope>NUCLEOTIDE SEQUENCE [LARGE SCALE GENOMIC DNA]</scope>
    <source>
        <strain evidence="3">p1417</strain>
    </source>
</reference>
<dbReference type="AlphaFoldDB" id="A0A6L6WP02"/>
<keyword evidence="3" id="KW-1185">Reference proteome</keyword>
<feature type="compositionally biased region" description="Basic and acidic residues" evidence="1">
    <location>
        <begin position="14"/>
        <end position="27"/>
    </location>
</feature>
<organism evidence="2 3">
    <name type="scientific">Streptomyces typhae</name>
    <dbReference type="NCBI Taxonomy" id="2681492"/>
    <lineage>
        <taxon>Bacteria</taxon>
        <taxon>Bacillati</taxon>
        <taxon>Actinomycetota</taxon>
        <taxon>Actinomycetes</taxon>
        <taxon>Kitasatosporales</taxon>
        <taxon>Streptomycetaceae</taxon>
        <taxon>Streptomyces</taxon>
    </lineage>
</organism>
<dbReference type="Proteomes" id="UP000483802">
    <property type="component" value="Unassembled WGS sequence"/>
</dbReference>
<comment type="caution">
    <text evidence="2">The sequence shown here is derived from an EMBL/GenBank/DDBJ whole genome shotgun (WGS) entry which is preliminary data.</text>
</comment>
<evidence type="ECO:0000313" key="3">
    <source>
        <dbReference type="Proteomes" id="UP000483802"/>
    </source>
</evidence>
<dbReference type="EMBL" id="WPNZ01000001">
    <property type="protein sequence ID" value="MVO83429.1"/>
    <property type="molecule type" value="Genomic_DNA"/>
</dbReference>
<feature type="region of interest" description="Disordered" evidence="1">
    <location>
        <begin position="1"/>
        <end position="27"/>
    </location>
</feature>
<sequence>MEYSQHLNSTTIKNADKAKDQVAREAAEPGSIPLRLGNAHGYAWKHAAVLLLDCPKGKYPGIVEVSVDDRRDVEAGSADAEAFAALAADTLRLAGQKVYHCEGSAALPPGAPRLGKPRGE</sequence>
<dbReference type="RefSeq" id="WP_157163859.1">
    <property type="nucleotide sequence ID" value="NZ_WPNZ01000001.1"/>
</dbReference>
<protein>
    <submittedName>
        <fullName evidence="2">Uncharacterized protein</fullName>
    </submittedName>
</protein>
<gene>
    <name evidence="2" type="ORF">GPA10_01325</name>
</gene>